<evidence type="ECO:0000313" key="5">
    <source>
        <dbReference type="Proteomes" id="UP001610446"/>
    </source>
</evidence>
<reference evidence="4 5" key="1">
    <citation type="submission" date="2024-07" db="EMBL/GenBank/DDBJ databases">
        <title>Section-level genome sequencing and comparative genomics of Aspergillus sections Usti and Cavernicolus.</title>
        <authorList>
            <consortium name="Lawrence Berkeley National Laboratory"/>
            <person name="Nybo J.L."/>
            <person name="Vesth T.C."/>
            <person name="Theobald S."/>
            <person name="Frisvad J.C."/>
            <person name="Larsen T.O."/>
            <person name="Kjaerboelling I."/>
            <person name="Rothschild-Mancinelli K."/>
            <person name="Lyhne E.K."/>
            <person name="Kogle M.E."/>
            <person name="Barry K."/>
            <person name="Clum A."/>
            <person name="Na H."/>
            <person name="Ledsgaard L."/>
            <person name="Lin J."/>
            <person name="Lipzen A."/>
            <person name="Kuo A."/>
            <person name="Riley R."/>
            <person name="Mondo S."/>
            <person name="Labutti K."/>
            <person name="Haridas S."/>
            <person name="Pangalinan J."/>
            <person name="Salamov A.A."/>
            <person name="Simmons B.A."/>
            <person name="Magnuson J.K."/>
            <person name="Chen J."/>
            <person name="Drula E."/>
            <person name="Henrissat B."/>
            <person name="Wiebenga A."/>
            <person name="Lubbers R.J."/>
            <person name="Gomes A.C."/>
            <person name="Makela M.R."/>
            <person name="Stajich J."/>
            <person name="Grigoriev I.V."/>
            <person name="Mortensen U.H."/>
            <person name="De Vries R.P."/>
            <person name="Baker S.E."/>
            <person name="Andersen M.R."/>
        </authorList>
    </citation>
    <scope>NUCLEOTIDE SEQUENCE [LARGE SCALE GENOMIC DNA]</scope>
    <source>
        <strain evidence="4 5">CBS 123904</strain>
    </source>
</reference>
<comment type="caution">
    <text evidence="4">The sequence shown here is derived from an EMBL/GenBank/DDBJ whole genome shotgun (WGS) entry which is preliminary data.</text>
</comment>
<comment type="similarity">
    <text evidence="1">Belongs to the glycosyltransferase 34 family.</text>
</comment>
<dbReference type="PANTHER" id="PTHR31306:SF8">
    <property type="entry name" value="GLYCOSYLTRANSFERASE FAMILY 34 PROTEIN"/>
    <property type="match status" value="1"/>
</dbReference>
<evidence type="ECO:0000256" key="3">
    <source>
        <dbReference type="ARBA" id="ARBA00022679"/>
    </source>
</evidence>
<dbReference type="Gene3D" id="3.90.550.10">
    <property type="entry name" value="Spore Coat Polysaccharide Biosynthesis Protein SpsA, Chain A"/>
    <property type="match status" value="1"/>
</dbReference>
<dbReference type="PANTHER" id="PTHR31306">
    <property type="entry name" value="ALPHA-1,6-MANNOSYLTRANSFERASE MNN11-RELATED"/>
    <property type="match status" value="1"/>
</dbReference>
<dbReference type="InterPro" id="IPR029044">
    <property type="entry name" value="Nucleotide-diphossugar_trans"/>
</dbReference>
<sequence length="302" mass="34856">MNSYNRLGQRPKLKSALNVALILLGIFGLFRLFHSYRFGAQQPQRKVGKVMAVYGNHPVYERTLATHEEQSRRLGYPLFVFRNPVLDGYWNKLAVLLSVMLQELEKPADQRLEWLFWSDADTIVMNPNIPLEIFLPPPELPDVHLLLSKDWNGMNNGVFPIRVHPWSIHFLTAALSYPIVHPDVHLYWPDQSAMSNLIKDNEYFARSIVYCPLRWFNAYMRSPDGESPNPDSPEMYQVHPGDLLVHFPGTPADHLETTLGPYLGIAEARRAEWRAPLGRTEYVKETEAFWRKRLPPAAVQDV</sequence>
<evidence type="ECO:0000256" key="2">
    <source>
        <dbReference type="ARBA" id="ARBA00022676"/>
    </source>
</evidence>
<organism evidence="4 5">
    <name type="scientific">Aspergillus pseudoustus</name>
    <dbReference type="NCBI Taxonomy" id="1810923"/>
    <lineage>
        <taxon>Eukaryota</taxon>
        <taxon>Fungi</taxon>
        <taxon>Dikarya</taxon>
        <taxon>Ascomycota</taxon>
        <taxon>Pezizomycotina</taxon>
        <taxon>Eurotiomycetes</taxon>
        <taxon>Eurotiomycetidae</taxon>
        <taxon>Eurotiales</taxon>
        <taxon>Aspergillaceae</taxon>
        <taxon>Aspergillus</taxon>
        <taxon>Aspergillus subgen. Nidulantes</taxon>
    </lineage>
</organism>
<dbReference type="Pfam" id="PF05637">
    <property type="entry name" value="Glyco_transf_34"/>
    <property type="match status" value="1"/>
</dbReference>
<dbReference type="EMBL" id="JBFXLU010000324">
    <property type="protein sequence ID" value="KAL2829831.1"/>
    <property type="molecule type" value="Genomic_DNA"/>
</dbReference>
<dbReference type="SUPFAM" id="SSF53448">
    <property type="entry name" value="Nucleotide-diphospho-sugar transferases"/>
    <property type="match status" value="1"/>
</dbReference>
<keyword evidence="3 4" id="KW-0808">Transferase</keyword>
<dbReference type="InterPro" id="IPR008630">
    <property type="entry name" value="Glyco_trans_34"/>
</dbReference>
<dbReference type="GO" id="GO:0016740">
    <property type="term" value="F:transferase activity"/>
    <property type="evidence" value="ECO:0007669"/>
    <property type="project" value="UniProtKB-KW"/>
</dbReference>
<proteinExistence type="inferred from homology"/>
<evidence type="ECO:0000313" key="4">
    <source>
        <dbReference type="EMBL" id="KAL2829831.1"/>
    </source>
</evidence>
<name>A0ABR4IPZ1_9EURO</name>
<accession>A0ABR4IPZ1</accession>
<gene>
    <name evidence="4" type="ORF">BJY01DRAFT_227759</name>
</gene>
<evidence type="ECO:0000256" key="1">
    <source>
        <dbReference type="ARBA" id="ARBA00005664"/>
    </source>
</evidence>
<dbReference type="Proteomes" id="UP001610446">
    <property type="component" value="Unassembled WGS sequence"/>
</dbReference>
<protein>
    <submittedName>
        <fullName evidence="4">Galactosyl transferase GMA12/MNN10 family protein</fullName>
    </submittedName>
</protein>
<keyword evidence="2" id="KW-0328">Glycosyltransferase</keyword>
<keyword evidence="5" id="KW-1185">Reference proteome</keyword>